<evidence type="ECO:0000259" key="3">
    <source>
        <dbReference type="PROSITE" id="PS50076"/>
    </source>
</evidence>
<organism evidence="4 5">
    <name type="scientific">Olleya aquimaris</name>
    <dbReference type="NCBI Taxonomy" id="639310"/>
    <lineage>
        <taxon>Bacteria</taxon>
        <taxon>Pseudomonadati</taxon>
        <taxon>Bacteroidota</taxon>
        <taxon>Flavobacteriia</taxon>
        <taxon>Flavobacteriales</taxon>
        <taxon>Flavobacteriaceae</taxon>
    </lineage>
</organism>
<feature type="transmembrane region" description="Helical" evidence="2">
    <location>
        <begin position="6"/>
        <end position="27"/>
    </location>
</feature>
<dbReference type="SUPFAM" id="SSF46565">
    <property type="entry name" value="Chaperone J-domain"/>
    <property type="match status" value="1"/>
</dbReference>
<dbReference type="CDD" id="cd06257">
    <property type="entry name" value="DnaJ"/>
    <property type="match status" value="1"/>
</dbReference>
<keyword evidence="2" id="KW-0472">Membrane</keyword>
<evidence type="ECO:0000313" key="5">
    <source>
        <dbReference type="Proteomes" id="UP000248703"/>
    </source>
</evidence>
<dbReference type="Gene3D" id="1.10.287.110">
    <property type="entry name" value="DnaJ domain"/>
    <property type="match status" value="1"/>
</dbReference>
<evidence type="ECO:0000256" key="2">
    <source>
        <dbReference type="SAM" id="Phobius"/>
    </source>
</evidence>
<dbReference type="InterPro" id="IPR050817">
    <property type="entry name" value="DjlA_DnaK_co-chaperone"/>
</dbReference>
<name>A0A327RQX3_9FLAO</name>
<accession>A0A327RQX3</accession>
<dbReference type="Pfam" id="PF00226">
    <property type="entry name" value="DnaJ"/>
    <property type="match status" value="1"/>
</dbReference>
<proteinExistence type="predicted"/>
<dbReference type="PROSITE" id="PS50076">
    <property type="entry name" value="DNAJ_2"/>
    <property type="match status" value="1"/>
</dbReference>
<dbReference type="InterPro" id="IPR007791">
    <property type="entry name" value="DjlA_N"/>
</dbReference>
<keyword evidence="2" id="KW-0812">Transmembrane</keyword>
<dbReference type="OrthoDB" id="9779622at2"/>
<gene>
    <name evidence="4" type="ORF">LY08_00263</name>
</gene>
<keyword evidence="5" id="KW-1185">Reference proteome</keyword>
<feature type="domain" description="J" evidence="3">
    <location>
        <begin position="205"/>
        <end position="267"/>
    </location>
</feature>
<feature type="region of interest" description="Disordered" evidence="1">
    <location>
        <begin position="40"/>
        <end position="77"/>
    </location>
</feature>
<reference evidence="4 5" key="1">
    <citation type="submission" date="2018-06" db="EMBL/GenBank/DDBJ databases">
        <title>Genomic Encyclopedia of Archaeal and Bacterial Type Strains, Phase II (KMG-II): from individual species to whole genera.</title>
        <authorList>
            <person name="Goeker M."/>
        </authorList>
    </citation>
    <scope>NUCLEOTIDE SEQUENCE [LARGE SCALE GENOMIC DNA]</scope>
    <source>
        <strain evidence="4 5">DSM 24464</strain>
    </source>
</reference>
<evidence type="ECO:0000313" key="4">
    <source>
        <dbReference type="EMBL" id="RAJ17993.1"/>
    </source>
</evidence>
<dbReference type="EMBL" id="QLLO01000001">
    <property type="protein sequence ID" value="RAJ17993.1"/>
    <property type="molecule type" value="Genomic_DNA"/>
</dbReference>
<dbReference type="SUPFAM" id="SSF158682">
    <property type="entry name" value="TerB-like"/>
    <property type="match status" value="1"/>
</dbReference>
<dbReference type="InterPro" id="IPR036869">
    <property type="entry name" value="J_dom_sf"/>
</dbReference>
<dbReference type="PRINTS" id="PR00625">
    <property type="entry name" value="JDOMAIN"/>
</dbReference>
<protein>
    <submittedName>
        <fullName evidence="4">DnaJ like chaperone protein</fullName>
    </submittedName>
</protein>
<sequence length="268" mass="30454">MSGLKWIGATLGWSLGGPIGAIIGLALGSLGDAMSGKGGFLLGDGNPKNQQRQQRRQPNYRTRPNYRTQQQRRAQTTSGDFEVSLLILASVVIKADGSQDQRELDFVRNKFVELYGKDRANKAFKLFKSVSKQTISTRDVCRQIQQMMDHAARLQLLHFLFGIAKADQMVTDDEEAEINRISNYLGISSRDYTSIKAMFYNSSDNAYKILEINKTATVDQIKKAYRTMAKKYHPDRVEHLGEEHKKGAEDKFKQVQKAYEYLQKERGF</sequence>
<keyword evidence="2" id="KW-1133">Transmembrane helix</keyword>
<evidence type="ECO:0000256" key="1">
    <source>
        <dbReference type="SAM" id="MobiDB-lite"/>
    </source>
</evidence>
<dbReference type="InterPro" id="IPR029024">
    <property type="entry name" value="TerB-like"/>
</dbReference>
<feature type="compositionally biased region" description="Low complexity" evidence="1">
    <location>
        <begin position="49"/>
        <end position="77"/>
    </location>
</feature>
<dbReference type="Proteomes" id="UP000248703">
    <property type="component" value="Unassembled WGS sequence"/>
</dbReference>
<dbReference type="Gene3D" id="1.10.3680.10">
    <property type="entry name" value="TerB-like"/>
    <property type="match status" value="1"/>
</dbReference>
<dbReference type="InterPro" id="IPR001623">
    <property type="entry name" value="DnaJ_domain"/>
</dbReference>
<dbReference type="PANTHER" id="PTHR24074">
    <property type="entry name" value="CO-CHAPERONE PROTEIN DJLA"/>
    <property type="match status" value="1"/>
</dbReference>
<comment type="caution">
    <text evidence="4">The sequence shown here is derived from an EMBL/GenBank/DDBJ whole genome shotgun (WGS) entry which is preliminary data.</text>
</comment>
<dbReference type="Pfam" id="PF05099">
    <property type="entry name" value="TerB"/>
    <property type="match status" value="1"/>
</dbReference>
<dbReference type="RefSeq" id="WP_111658628.1">
    <property type="nucleotide sequence ID" value="NZ_QLLO01000001.1"/>
</dbReference>
<dbReference type="SMART" id="SM00271">
    <property type="entry name" value="DnaJ"/>
    <property type="match status" value="1"/>
</dbReference>
<dbReference type="AlphaFoldDB" id="A0A327RQX3"/>